<evidence type="ECO:0000256" key="4">
    <source>
        <dbReference type="ARBA" id="ARBA00023008"/>
    </source>
</evidence>
<dbReference type="GO" id="GO:0006825">
    <property type="term" value="P:copper ion transport"/>
    <property type="evidence" value="ECO:0007669"/>
    <property type="project" value="UniProtKB-KW"/>
</dbReference>
<dbReference type="CDD" id="cd00371">
    <property type="entry name" value="HMA"/>
    <property type="match status" value="1"/>
</dbReference>
<keyword evidence="6" id="KW-0143">Chaperone</keyword>
<gene>
    <name evidence="14" type="primary">ORF174432</name>
    <name evidence="13" type="synonym">ORF174431</name>
</gene>
<keyword evidence="4" id="KW-0186">Copper</keyword>
<evidence type="ECO:0000256" key="9">
    <source>
        <dbReference type="ARBA" id="ARBA00040962"/>
    </source>
</evidence>
<evidence type="ECO:0000256" key="1">
    <source>
        <dbReference type="ARBA" id="ARBA00022448"/>
    </source>
</evidence>
<comment type="function">
    <text evidence="7">Binds and deliver cytosolic copper to the copper ATPase proteins. May be important in cellular antioxidant defense.</text>
</comment>
<protein>
    <recommendedName>
        <fullName evidence="9">Copper transport protein ATOX1</fullName>
    </recommendedName>
    <alternativeName>
        <fullName evidence="10">Metal transport protein ATX1</fullName>
    </alternativeName>
</protein>
<evidence type="ECO:0000256" key="3">
    <source>
        <dbReference type="ARBA" id="ARBA00022796"/>
    </source>
</evidence>
<dbReference type="GO" id="GO:0046872">
    <property type="term" value="F:metal ion binding"/>
    <property type="evidence" value="ECO:0007669"/>
    <property type="project" value="UniProtKB-KW"/>
</dbReference>
<accession>A0A0B7BD31</accession>
<evidence type="ECO:0000256" key="7">
    <source>
        <dbReference type="ARBA" id="ARBA00037651"/>
    </source>
</evidence>
<name>A0A0B7BD31_9EUPU</name>
<dbReference type="GO" id="GO:0005829">
    <property type="term" value="C:cytosol"/>
    <property type="evidence" value="ECO:0007669"/>
    <property type="project" value="TreeGrafter"/>
</dbReference>
<evidence type="ECO:0000256" key="11">
    <source>
        <dbReference type="ARBA" id="ARBA00046351"/>
    </source>
</evidence>
<evidence type="ECO:0000259" key="12">
    <source>
        <dbReference type="PROSITE" id="PS50846"/>
    </source>
</evidence>
<evidence type="ECO:0000313" key="13">
    <source>
        <dbReference type="EMBL" id="CEK90044.1"/>
    </source>
</evidence>
<evidence type="ECO:0000256" key="10">
    <source>
        <dbReference type="ARBA" id="ARBA00043201"/>
    </source>
</evidence>
<dbReference type="PROSITE" id="PS50846">
    <property type="entry name" value="HMA_2"/>
    <property type="match status" value="1"/>
</dbReference>
<keyword evidence="2" id="KW-0479">Metal-binding</keyword>
<dbReference type="EMBL" id="HACG01043179">
    <property type="protein sequence ID" value="CEK90044.1"/>
    <property type="molecule type" value="Transcribed_RNA"/>
</dbReference>
<dbReference type="EMBL" id="HACG01043180">
    <property type="protein sequence ID" value="CEK90045.1"/>
    <property type="molecule type" value="Transcribed_RNA"/>
</dbReference>
<dbReference type="Gene3D" id="3.30.70.100">
    <property type="match status" value="1"/>
</dbReference>
<evidence type="ECO:0000256" key="6">
    <source>
        <dbReference type="ARBA" id="ARBA00023186"/>
    </source>
</evidence>
<evidence type="ECO:0000313" key="14">
    <source>
        <dbReference type="EMBL" id="CEK90045.1"/>
    </source>
</evidence>
<dbReference type="FunFam" id="3.30.70.100:FF:000008">
    <property type="entry name" value="Copper transport protein ATOX1"/>
    <property type="match status" value="1"/>
</dbReference>
<keyword evidence="5" id="KW-0406">Ion transport</keyword>
<keyword evidence="3" id="KW-0187">Copper transport</keyword>
<dbReference type="SUPFAM" id="SSF55008">
    <property type="entry name" value="HMA, heavy metal-associated domain"/>
    <property type="match status" value="1"/>
</dbReference>
<reference evidence="14" key="1">
    <citation type="submission" date="2014-12" db="EMBL/GenBank/DDBJ databases">
        <title>Insight into the proteome of Arion vulgaris.</title>
        <authorList>
            <person name="Aradska J."/>
            <person name="Bulat T."/>
            <person name="Smidak R."/>
            <person name="Sarate P."/>
            <person name="Gangsoo J."/>
            <person name="Sialana F."/>
            <person name="Bilban M."/>
            <person name="Lubec G."/>
        </authorList>
    </citation>
    <scope>NUCLEOTIDE SEQUENCE</scope>
    <source>
        <tissue evidence="14">Skin</tissue>
    </source>
</reference>
<dbReference type="PANTHER" id="PTHR46365:SF1">
    <property type="entry name" value="COPPER TRANSPORT PROTEIN ATOX1"/>
    <property type="match status" value="1"/>
</dbReference>
<feature type="domain" description="HMA" evidence="12">
    <location>
        <begin position="3"/>
        <end position="66"/>
    </location>
</feature>
<dbReference type="InterPro" id="IPR006121">
    <property type="entry name" value="HMA_dom"/>
</dbReference>
<organism evidence="14">
    <name type="scientific">Arion vulgaris</name>
    <dbReference type="NCBI Taxonomy" id="1028688"/>
    <lineage>
        <taxon>Eukaryota</taxon>
        <taxon>Metazoa</taxon>
        <taxon>Spiralia</taxon>
        <taxon>Lophotrochozoa</taxon>
        <taxon>Mollusca</taxon>
        <taxon>Gastropoda</taxon>
        <taxon>Heterobranchia</taxon>
        <taxon>Euthyneura</taxon>
        <taxon>Panpulmonata</taxon>
        <taxon>Eupulmonata</taxon>
        <taxon>Stylommatophora</taxon>
        <taxon>Helicina</taxon>
        <taxon>Arionoidea</taxon>
        <taxon>Arionidae</taxon>
        <taxon>Arion</taxon>
    </lineage>
</organism>
<dbReference type="PANTHER" id="PTHR46365">
    <property type="entry name" value="COPPER TRANSPORT PROTEIN ATOX1"/>
    <property type="match status" value="1"/>
</dbReference>
<comment type="subunit">
    <text evidence="11">Homodimer. Interacts with ATP7B. Interacts with ATP7A. Interacts (via dimer form) with SLC31A1 (via C-terminal domain); this interaction improves ATOX1 stability and controls intracellular Cu(I) levels.</text>
</comment>
<dbReference type="Pfam" id="PF00403">
    <property type="entry name" value="HMA"/>
    <property type="match status" value="1"/>
</dbReference>
<comment type="similarity">
    <text evidence="8">Belongs to the ATX1 family.</text>
</comment>
<evidence type="ECO:0000256" key="8">
    <source>
        <dbReference type="ARBA" id="ARBA00038171"/>
    </source>
</evidence>
<dbReference type="GO" id="GO:0016531">
    <property type="term" value="F:copper chaperone activity"/>
    <property type="evidence" value="ECO:0007669"/>
    <property type="project" value="TreeGrafter"/>
</dbReference>
<evidence type="ECO:0000256" key="2">
    <source>
        <dbReference type="ARBA" id="ARBA00022723"/>
    </source>
</evidence>
<dbReference type="InterPro" id="IPR051881">
    <property type="entry name" value="Copper_transport_ATOX1-like"/>
</dbReference>
<sequence>MAEQVYEFQMAMTCEGCAAAAKRVLGKLPEVSNIETSVEKQRVFVTSKLPPQQLLETLQKTGKECTYIGEK</sequence>
<dbReference type="InterPro" id="IPR036163">
    <property type="entry name" value="HMA_dom_sf"/>
</dbReference>
<evidence type="ECO:0000256" key="5">
    <source>
        <dbReference type="ARBA" id="ARBA00023065"/>
    </source>
</evidence>
<keyword evidence="1" id="KW-0813">Transport</keyword>
<proteinExistence type="inferred from homology"/>
<dbReference type="AlphaFoldDB" id="A0A0B7BD31"/>